<keyword evidence="1" id="KW-0645">Protease</keyword>
<dbReference type="AlphaFoldDB" id="A0A3N0V1Q8"/>
<dbReference type="Gene3D" id="3.40.50.200">
    <property type="entry name" value="Peptidase S8/S53 domain"/>
    <property type="match status" value="1"/>
</dbReference>
<feature type="domain" description="Peptidase S8/S53" evidence="4">
    <location>
        <begin position="2"/>
        <end position="272"/>
    </location>
</feature>
<evidence type="ECO:0000256" key="3">
    <source>
        <dbReference type="ARBA" id="ARBA00022825"/>
    </source>
</evidence>
<evidence type="ECO:0000259" key="4">
    <source>
        <dbReference type="Pfam" id="PF00082"/>
    </source>
</evidence>
<evidence type="ECO:0000313" key="5">
    <source>
        <dbReference type="EMBL" id="ROH86542.1"/>
    </source>
</evidence>
<comment type="caution">
    <text evidence="5">The sequence shown here is derived from an EMBL/GenBank/DDBJ whole genome shotgun (WGS) entry which is preliminary data.</text>
</comment>
<evidence type="ECO:0000256" key="2">
    <source>
        <dbReference type="ARBA" id="ARBA00022801"/>
    </source>
</evidence>
<dbReference type="EMBL" id="RJVO01000009">
    <property type="protein sequence ID" value="ROH86542.1"/>
    <property type="molecule type" value="Genomic_DNA"/>
</dbReference>
<dbReference type="PROSITE" id="PS00138">
    <property type="entry name" value="SUBTILASE_SER"/>
    <property type="match status" value="1"/>
</dbReference>
<proteinExistence type="predicted"/>
<dbReference type="Pfam" id="PF00082">
    <property type="entry name" value="Peptidase_S8"/>
    <property type="match status" value="1"/>
</dbReference>
<dbReference type="InterPro" id="IPR023828">
    <property type="entry name" value="Peptidase_S8_Ser-AS"/>
</dbReference>
<keyword evidence="3" id="KW-0720">Serine protease</keyword>
<reference evidence="5 6" key="1">
    <citation type="submission" date="2018-10" db="EMBL/GenBank/DDBJ databases">
        <authorList>
            <person name="Chen W.-M."/>
        </authorList>
    </citation>
    <scope>NUCLEOTIDE SEQUENCE [LARGE SCALE GENOMIC DNA]</scope>
    <source>
        <strain evidence="5 6">THS-13</strain>
    </source>
</reference>
<name>A0A3N0V1Q8_9GAMM</name>
<dbReference type="GO" id="GO:0006508">
    <property type="term" value="P:proteolysis"/>
    <property type="evidence" value="ECO:0007669"/>
    <property type="project" value="UniProtKB-KW"/>
</dbReference>
<dbReference type="InterPro" id="IPR036852">
    <property type="entry name" value="Peptidase_S8/S53_dom_sf"/>
</dbReference>
<keyword evidence="2" id="KW-0378">Hydrolase</keyword>
<dbReference type="GO" id="GO:0004252">
    <property type="term" value="F:serine-type endopeptidase activity"/>
    <property type="evidence" value="ECO:0007669"/>
    <property type="project" value="InterPro"/>
</dbReference>
<keyword evidence="6" id="KW-1185">Reference proteome</keyword>
<dbReference type="InterPro" id="IPR000209">
    <property type="entry name" value="Peptidase_S8/S53_dom"/>
</dbReference>
<gene>
    <name evidence="5" type="ORF">ED208_16045</name>
</gene>
<dbReference type="InParanoid" id="A0A3N0V1Q8"/>
<dbReference type="Proteomes" id="UP000282106">
    <property type="component" value="Unassembled WGS sequence"/>
</dbReference>
<accession>A0A3N0V1Q8</accession>
<dbReference type="SUPFAM" id="SSF52743">
    <property type="entry name" value="Subtilisin-like"/>
    <property type="match status" value="1"/>
</dbReference>
<evidence type="ECO:0000256" key="1">
    <source>
        <dbReference type="ARBA" id="ARBA00022670"/>
    </source>
</evidence>
<sequence length="420" mass="44107">MVVADIDTGINPYHAFYNAGSSIYPAGSPPASVTPELLAELGVDAAHQLTLTRTGDFAADFAADKAIWDGIKKGELYWFKGTNILAVTLRETNDGGIPILPDDEDDTHGVGTSSSVLTGNPEAVILFVEPDALGSDASHAYAFEHPAVDIVTTSYGASIPLVGIPLPEASSFPKTFQGVVELGKLHFSSAGNGPGLSPLRAGAGPWWSIGVSGFEEDSSNGRTLLSGLFPDFISDFTQNLPYCMACESGTNEFTAGTSFSTPLAAGIASRVLLEARRALGSAGGIQVRPDGKSQMAVAADGRTLSNWQLRRALEEAAYIPQITDYDPIEGVFDVAGLPINPVAPWLQIGWGVLSINPDKGVVAKALAFLGLAGEAPAAKDFGYCGFQTGNVQIRHQYWDVAAPASDPSITPPTEDPFIYC</sequence>
<evidence type="ECO:0000313" key="6">
    <source>
        <dbReference type="Proteomes" id="UP000282106"/>
    </source>
</evidence>
<organism evidence="5 6">
    <name type="scientific">Stagnimonas aquatica</name>
    <dbReference type="NCBI Taxonomy" id="2689987"/>
    <lineage>
        <taxon>Bacteria</taxon>
        <taxon>Pseudomonadati</taxon>
        <taxon>Pseudomonadota</taxon>
        <taxon>Gammaproteobacteria</taxon>
        <taxon>Nevskiales</taxon>
        <taxon>Nevskiaceae</taxon>
        <taxon>Stagnimonas</taxon>
    </lineage>
</organism>
<protein>
    <recommendedName>
        <fullName evidence="4">Peptidase S8/S53 domain-containing protein</fullName>
    </recommendedName>
</protein>